<evidence type="ECO:0000313" key="5">
    <source>
        <dbReference type="Proteomes" id="UP000653099"/>
    </source>
</evidence>
<evidence type="ECO:0000256" key="1">
    <source>
        <dbReference type="ARBA" id="ARBA00022729"/>
    </source>
</evidence>
<dbReference type="AlphaFoldDB" id="A0A830EE33"/>
<organism evidence="4 5">
    <name type="scientific">Halobellus salinus</name>
    <dbReference type="NCBI Taxonomy" id="931585"/>
    <lineage>
        <taxon>Archaea</taxon>
        <taxon>Methanobacteriati</taxon>
        <taxon>Methanobacteriota</taxon>
        <taxon>Stenosarchaea group</taxon>
        <taxon>Halobacteria</taxon>
        <taxon>Halobacteriales</taxon>
        <taxon>Haloferacaceae</taxon>
        <taxon>Halobellus</taxon>
    </lineage>
</organism>
<evidence type="ECO:0000313" key="4">
    <source>
        <dbReference type="EMBL" id="GGJ15558.1"/>
    </source>
</evidence>
<comment type="caution">
    <text evidence="4">The sequence shown here is derived from an EMBL/GenBank/DDBJ whole genome shotgun (WGS) entry which is preliminary data.</text>
</comment>
<dbReference type="PANTHER" id="PTHR10199:SF119">
    <property type="entry name" value="RE20510P"/>
    <property type="match status" value="1"/>
</dbReference>
<feature type="compositionally biased region" description="Basic and acidic residues" evidence="3">
    <location>
        <begin position="114"/>
        <end position="124"/>
    </location>
</feature>
<name>A0A830EE33_9EURY</name>
<dbReference type="PANTHER" id="PTHR10199">
    <property type="entry name" value="THROMBOSPONDIN"/>
    <property type="match status" value="1"/>
</dbReference>
<dbReference type="InterPro" id="IPR003367">
    <property type="entry name" value="Thrombospondin_3-like_rpt"/>
</dbReference>
<sequence>MIALVVVLLSLPISLQIGNVRAVQELDGQDQAPVTQTVSQSDYDGDTIPDRTDRCPTRPETQNGFQDLDGCPDTVRTVEAPKADHTPVNQTGGNAANTPKPTPSDYDTDGVVDAADRCPTRPESRNGYQDGDGCPDTVTTTGAS</sequence>
<feature type="compositionally biased region" description="Basic and acidic residues" evidence="3">
    <location>
        <begin position="48"/>
        <end position="57"/>
    </location>
</feature>
<keyword evidence="1" id="KW-0732">Signal</keyword>
<feature type="compositionally biased region" description="Polar residues" evidence="3">
    <location>
        <begin position="87"/>
        <end position="99"/>
    </location>
</feature>
<feature type="compositionally biased region" description="Polar residues" evidence="3">
    <location>
        <begin position="32"/>
        <end position="42"/>
    </location>
</feature>
<keyword evidence="5" id="KW-1185">Reference proteome</keyword>
<evidence type="ECO:0000256" key="2">
    <source>
        <dbReference type="ARBA" id="ARBA00022837"/>
    </source>
</evidence>
<dbReference type="GO" id="GO:0007155">
    <property type="term" value="P:cell adhesion"/>
    <property type="evidence" value="ECO:0007669"/>
    <property type="project" value="InterPro"/>
</dbReference>
<dbReference type="Proteomes" id="UP000653099">
    <property type="component" value="Unassembled WGS sequence"/>
</dbReference>
<accession>A0A830EE33</accession>
<dbReference type="InterPro" id="IPR028974">
    <property type="entry name" value="TSP_type-3_rpt"/>
</dbReference>
<proteinExistence type="predicted"/>
<keyword evidence="2" id="KW-0106">Calcium</keyword>
<dbReference type="Gene3D" id="4.10.1080.10">
    <property type="entry name" value="TSP type-3 repeat"/>
    <property type="match status" value="1"/>
</dbReference>
<reference evidence="4" key="1">
    <citation type="journal article" date="2014" name="Int. J. Syst. Evol. Microbiol.">
        <title>Complete genome sequence of Corynebacterium casei LMG S-19264T (=DSM 44701T), isolated from a smear-ripened cheese.</title>
        <authorList>
            <consortium name="US DOE Joint Genome Institute (JGI-PGF)"/>
            <person name="Walter F."/>
            <person name="Albersmeier A."/>
            <person name="Kalinowski J."/>
            <person name="Ruckert C."/>
        </authorList>
    </citation>
    <scope>NUCLEOTIDE SEQUENCE</scope>
    <source>
        <strain evidence="4">JCM 14359</strain>
    </source>
</reference>
<feature type="region of interest" description="Disordered" evidence="3">
    <location>
        <begin position="29"/>
        <end position="144"/>
    </location>
</feature>
<evidence type="ECO:0008006" key="6">
    <source>
        <dbReference type="Google" id="ProtNLM"/>
    </source>
</evidence>
<dbReference type="SUPFAM" id="SSF103647">
    <property type="entry name" value="TSP type-3 repeat"/>
    <property type="match status" value="1"/>
</dbReference>
<dbReference type="Pfam" id="PF02412">
    <property type="entry name" value="TSP_3"/>
    <property type="match status" value="2"/>
</dbReference>
<protein>
    <recommendedName>
        <fullName evidence="6">Thrombospondin type 3 repeat-containing protein</fullName>
    </recommendedName>
</protein>
<evidence type="ECO:0000256" key="3">
    <source>
        <dbReference type="SAM" id="MobiDB-lite"/>
    </source>
</evidence>
<gene>
    <name evidence="4" type="ORF">GCM10008995_26700</name>
</gene>
<dbReference type="EMBL" id="BMOC01000023">
    <property type="protein sequence ID" value="GGJ15558.1"/>
    <property type="molecule type" value="Genomic_DNA"/>
</dbReference>
<reference evidence="4" key="2">
    <citation type="submission" date="2020-09" db="EMBL/GenBank/DDBJ databases">
        <authorList>
            <person name="Sun Q."/>
            <person name="Ohkuma M."/>
        </authorList>
    </citation>
    <scope>NUCLEOTIDE SEQUENCE</scope>
    <source>
        <strain evidence="4">JCM 14359</strain>
    </source>
</reference>
<dbReference type="GO" id="GO:0005509">
    <property type="term" value="F:calcium ion binding"/>
    <property type="evidence" value="ECO:0007669"/>
    <property type="project" value="InterPro"/>
</dbReference>